<organism evidence="1 2">
    <name type="scientific">Azotobacter beijerinckii</name>
    <dbReference type="NCBI Taxonomy" id="170623"/>
    <lineage>
        <taxon>Bacteria</taxon>
        <taxon>Pseudomonadati</taxon>
        <taxon>Pseudomonadota</taxon>
        <taxon>Gammaproteobacteria</taxon>
        <taxon>Pseudomonadales</taxon>
        <taxon>Pseudomonadaceae</taxon>
        <taxon>Azotobacter</taxon>
    </lineage>
</organism>
<reference evidence="1 2" key="1">
    <citation type="submission" date="2016-10" db="EMBL/GenBank/DDBJ databases">
        <authorList>
            <person name="de Groot N.N."/>
        </authorList>
    </citation>
    <scope>NUCLEOTIDE SEQUENCE [LARGE SCALE GENOMIC DNA]</scope>
    <source>
        <strain evidence="1 2">DSM 1041</strain>
    </source>
</reference>
<dbReference type="EMBL" id="FNYO01000022">
    <property type="protein sequence ID" value="SEI82889.1"/>
    <property type="molecule type" value="Genomic_DNA"/>
</dbReference>
<protein>
    <submittedName>
        <fullName evidence="1">Uncharacterized protein</fullName>
    </submittedName>
</protein>
<dbReference type="Proteomes" id="UP000199005">
    <property type="component" value="Unassembled WGS sequence"/>
</dbReference>
<gene>
    <name evidence="1" type="ORF">SAMN04244579_02147</name>
</gene>
<proteinExistence type="predicted"/>
<dbReference type="AlphaFoldDB" id="A0A1H6TS56"/>
<evidence type="ECO:0000313" key="1">
    <source>
        <dbReference type="EMBL" id="SEI82889.1"/>
    </source>
</evidence>
<sequence length="51" mass="5512">MHRGDVGAASGQQAPFAVEMSPREQAILELFRSLGEDGQREIQDAAAEKNV</sequence>
<accession>A0A1H6TS56</accession>
<name>A0A1H6TS56_9GAMM</name>
<evidence type="ECO:0000313" key="2">
    <source>
        <dbReference type="Proteomes" id="UP000199005"/>
    </source>
</evidence>